<dbReference type="AlphaFoldDB" id="A0A9P0GT01"/>
<dbReference type="EMBL" id="OU892283">
    <property type="protein sequence ID" value="CAH1133976.1"/>
    <property type="molecule type" value="Genomic_DNA"/>
</dbReference>
<accession>A0A9P0GT01</accession>
<dbReference type="Proteomes" id="UP001152799">
    <property type="component" value="Chromosome 7"/>
</dbReference>
<dbReference type="Gene3D" id="1.10.418.10">
    <property type="entry name" value="Calponin-like domain"/>
    <property type="match status" value="1"/>
</dbReference>
<sequence>MKALIFQKNGIVVKFSLKSRQVVNYNVPINLKFQYEYSKQIILTGNVVYPEVSFKPELIKIPKIPSGSKVHTPFRVSNQADVDTEVTFSMEEYPEFAIKTKQGLNITSEVLNLAPKERKELLLEFKPREPVAYCLYLPYILNGILGPPELNCPETLHSSYYLKQDKNRYKTSQEEIDSQKLPFLKILCAARKELLKFKSLVLNFNSFGKKKHLFQFTNVSGSCQEISMKISSIKSFTICPCSIEQNFCSENDTVTIIVDPEVTVKLPIEFSSEIQAGEFSEIVPIFVKSYSETDSFNYLKLVGHNPEPRISSNVKSLYFTPAPAGVKQSKRIVLELIAHQCSKTLEVTYKSLEIIITFVVKEDIDDIRSTVEYLVTFAASKDCSIETKVMFSCPCFHNITIEIFACSNTSTVINFMAEPSIVQDSTYPLFPAIDDKSSYADLLRTISSITERWLYTQGYFYQTYYRVPDDIARFPVDMVVPGDRRNFARKKKQQLLPLIQLLVNLMDSSIMTYIDDGQIIKEVGDNRSFASYIIYKNTISFLKSQDIFVPGLRPEHLLLYSEYLEVCELTKNSETRRVQEGFDASTFYRFSKQKWLDLFFHIYKVLVLQRIIDSKSLPQNNTDSEFIRQDRAEFENYLDKNRSRFPNWHLCDAQLLLWLEYHYNRQRTLLWPDQKFDGVVRLDDFSDVDDGVALATVLAAYCPYLADQLKDIYSSPKNVEQRVHNACRVVQSWKSLKLSFDCHPQTIVTANKIKIIFIVTYLYEVLPHFYPVNEVIIEAPLSESASYSLDIQNFGNVPIKYAATFFGEKSDLFQLDSHLLEIAGGKSRALKLTYMAKRVLHVSAILVLSGEVGGQRYAKSMAVTITGVPLTSSSDEIKLVVETYKLTNKRIPIKSPYGQCYKARIFFCFDEAKSFKDLHCGAALKRNHVPREVDIASDNCEFLEKGETIITLSTCFLHIGTSQFYLYFCNDQVGDFCVLIRTISALSKNRYVPIEVDEPPTNAKCTCKRGISPRCPKTLAVNLPSRNHLLSSSVDAMISKCLAESTFGFVERFCGTPIIFRLLKYYLDRFPQGFLLPSAIFNDQNEFNVNSTSKNITLGQKTIKINDVTSEETIPLVLHLDQNSKGRNVSLELVSTNGMEVRYYQLVFPKEEEEEPNELLL</sequence>
<feature type="domain" description="Cilia- and flagella-associated protein 47" evidence="1">
    <location>
        <begin position="525"/>
        <end position="611"/>
    </location>
</feature>
<dbReference type="PANTHER" id="PTHR45912:SF3">
    <property type="entry name" value="CILIA- AND FLAGELLA-ASSOCIATED PROTEIN 47"/>
    <property type="match status" value="1"/>
</dbReference>
<evidence type="ECO:0000313" key="3">
    <source>
        <dbReference type="Proteomes" id="UP001152799"/>
    </source>
</evidence>
<dbReference type="GO" id="GO:0005929">
    <property type="term" value="C:cilium"/>
    <property type="evidence" value="ECO:0007669"/>
    <property type="project" value="TreeGrafter"/>
</dbReference>
<reference evidence="2" key="1">
    <citation type="submission" date="2022-01" db="EMBL/GenBank/DDBJ databases">
        <authorList>
            <person name="King R."/>
        </authorList>
    </citation>
    <scope>NUCLEOTIDE SEQUENCE</scope>
</reference>
<dbReference type="InterPro" id="IPR036872">
    <property type="entry name" value="CH_dom_sf"/>
</dbReference>
<dbReference type="PANTHER" id="PTHR45912">
    <property type="entry name" value="CILIA- AND FLAGELLA-ASSOCIATED PROTEIN 47"/>
    <property type="match status" value="1"/>
</dbReference>
<protein>
    <recommendedName>
        <fullName evidence="1">Cilia- and flagella-associated protein 47 domain-containing protein</fullName>
    </recommendedName>
</protein>
<evidence type="ECO:0000259" key="1">
    <source>
        <dbReference type="Pfam" id="PF24529"/>
    </source>
</evidence>
<dbReference type="InterPro" id="IPR056343">
    <property type="entry name" value="CFAP47_dom"/>
</dbReference>
<organism evidence="2 3">
    <name type="scientific">Ceutorhynchus assimilis</name>
    <name type="common">cabbage seed weevil</name>
    <dbReference type="NCBI Taxonomy" id="467358"/>
    <lineage>
        <taxon>Eukaryota</taxon>
        <taxon>Metazoa</taxon>
        <taxon>Ecdysozoa</taxon>
        <taxon>Arthropoda</taxon>
        <taxon>Hexapoda</taxon>
        <taxon>Insecta</taxon>
        <taxon>Pterygota</taxon>
        <taxon>Neoptera</taxon>
        <taxon>Endopterygota</taxon>
        <taxon>Coleoptera</taxon>
        <taxon>Polyphaga</taxon>
        <taxon>Cucujiformia</taxon>
        <taxon>Curculionidae</taxon>
        <taxon>Ceutorhynchinae</taxon>
        <taxon>Ceutorhynchus</taxon>
    </lineage>
</organism>
<name>A0A9P0GT01_9CUCU</name>
<dbReference type="Pfam" id="PF24529">
    <property type="entry name" value="CFAP47"/>
    <property type="match status" value="1"/>
</dbReference>
<evidence type="ECO:0000313" key="2">
    <source>
        <dbReference type="EMBL" id="CAH1133976.1"/>
    </source>
</evidence>
<keyword evidence="3" id="KW-1185">Reference proteome</keyword>
<proteinExistence type="predicted"/>
<dbReference type="GO" id="GO:0060271">
    <property type="term" value="P:cilium assembly"/>
    <property type="evidence" value="ECO:0007669"/>
    <property type="project" value="TreeGrafter"/>
</dbReference>
<dbReference type="SUPFAM" id="SSF47576">
    <property type="entry name" value="Calponin-homology domain, CH-domain"/>
    <property type="match status" value="1"/>
</dbReference>
<dbReference type="OrthoDB" id="6147874at2759"/>
<gene>
    <name evidence="2" type="ORF">CEUTPL_LOCUS12403</name>
</gene>